<evidence type="ECO:0008006" key="3">
    <source>
        <dbReference type="Google" id="ProtNLM"/>
    </source>
</evidence>
<evidence type="ECO:0000313" key="2">
    <source>
        <dbReference type="Proteomes" id="UP001501153"/>
    </source>
</evidence>
<dbReference type="RefSeq" id="WP_345232821.1">
    <property type="nucleotide sequence ID" value="NZ_BAABGZ010000006.1"/>
</dbReference>
<reference evidence="2" key="1">
    <citation type="journal article" date="2019" name="Int. J. Syst. Evol. Microbiol.">
        <title>The Global Catalogue of Microorganisms (GCM) 10K type strain sequencing project: providing services to taxonomists for standard genome sequencing and annotation.</title>
        <authorList>
            <consortium name="The Broad Institute Genomics Platform"/>
            <consortium name="The Broad Institute Genome Sequencing Center for Infectious Disease"/>
            <person name="Wu L."/>
            <person name="Ma J."/>
        </authorList>
    </citation>
    <scope>NUCLEOTIDE SEQUENCE [LARGE SCALE GENOMIC DNA]</scope>
    <source>
        <strain evidence="2">JCM 17923</strain>
    </source>
</reference>
<sequence>MKNIVFGLLALVGFSATLSSCQDKSRMPAPAFKSMPVIFPVLTPGKNFINFDSVRAANVPRRRRQEFEFKFSPTEQRDLKLEAVEVYKSYSRVIGTAPVLGPRVLVGTYRTFPVTIKLAYPELLAGLQRYNGETLNPVIPVANPDGINNLIAIGDAVVFTFEYIAEGGQRIILTPLNAVGAPTGTFTNAAYTATAVIRRAQ</sequence>
<keyword evidence="2" id="KW-1185">Reference proteome</keyword>
<proteinExistence type="predicted"/>
<name>A0ABP8HX76_9BACT</name>
<dbReference type="EMBL" id="BAABGZ010000006">
    <property type="protein sequence ID" value="GAA4346632.1"/>
    <property type="molecule type" value="Genomic_DNA"/>
</dbReference>
<organism evidence="1 2">
    <name type="scientific">Hymenobacter saemangeumensis</name>
    <dbReference type="NCBI Taxonomy" id="1084522"/>
    <lineage>
        <taxon>Bacteria</taxon>
        <taxon>Pseudomonadati</taxon>
        <taxon>Bacteroidota</taxon>
        <taxon>Cytophagia</taxon>
        <taxon>Cytophagales</taxon>
        <taxon>Hymenobacteraceae</taxon>
        <taxon>Hymenobacter</taxon>
    </lineage>
</organism>
<comment type="caution">
    <text evidence="1">The sequence shown here is derived from an EMBL/GenBank/DDBJ whole genome shotgun (WGS) entry which is preliminary data.</text>
</comment>
<protein>
    <recommendedName>
        <fullName evidence="3">DUF4397 domain-containing protein</fullName>
    </recommendedName>
</protein>
<accession>A0ABP8HX76</accession>
<dbReference type="Proteomes" id="UP001501153">
    <property type="component" value="Unassembled WGS sequence"/>
</dbReference>
<gene>
    <name evidence="1" type="ORF">GCM10023185_01110</name>
</gene>
<dbReference type="PROSITE" id="PS51257">
    <property type="entry name" value="PROKAR_LIPOPROTEIN"/>
    <property type="match status" value="1"/>
</dbReference>
<evidence type="ECO:0000313" key="1">
    <source>
        <dbReference type="EMBL" id="GAA4346632.1"/>
    </source>
</evidence>